<proteinExistence type="inferred from homology"/>
<dbReference type="FunFam" id="3.30.70.240:FF:000007">
    <property type="entry name" value="Translation factor GUF1, mitochondrial"/>
    <property type="match status" value="1"/>
</dbReference>
<keyword evidence="6 11" id="KW-0342">GTP-binding</keyword>
<evidence type="ECO:0000256" key="7">
    <source>
        <dbReference type="ARBA" id="ARBA00023136"/>
    </source>
</evidence>
<dbReference type="Pfam" id="PF00009">
    <property type="entry name" value="GTP_EFTU"/>
    <property type="match status" value="1"/>
</dbReference>
<evidence type="ECO:0000259" key="12">
    <source>
        <dbReference type="PROSITE" id="PS51722"/>
    </source>
</evidence>
<dbReference type="FunFam" id="3.40.50.300:FF:000078">
    <property type="entry name" value="Elongation factor 4"/>
    <property type="match status" value="1"/>
</dbReference>
<dbReference type="KEGG" id="sum:SMCARI_024"/>
<feature type="binding site" evidence="11">
    <location>
        <begin position="130"/>
        <end position="133"/>
    </location>
    <ligand>
        <name>GTP</name>
        <dbReference type="ChEBI" id="CHEBI:37565"/>
    </ligand>
</feature>
<dbReference type="FunFam" id="3.30.70.870:FF:000004">
    <property type="entry name" value="Translation factor GUF1, mitochondrial"/>
    <property type="match status" value="1"/>
</dbReference>
<dbReference type="CDD" id="cd16260">
    <property type="entry name" value="EF4_III"/>
    <property type="match status" value="1"/>
</dbReference>
<name>E0TJ81_KARMC</name>
<comment type="similarity">
    <text evidence="10">Belongs to the GTP-binding elongation factor family. LepA subfamily.</text>
</comment>
<reference evidence="14" key="1">
    <citation type="journal article" date="2010" name="Genome Biol. Evol.">
        <title>Functional convergence in reduced genomes of bacterial symbionts spanning 200 My of evolution.</title>
        <authorList>
            <person name="McCutcheon J.P."/>
            <person name="Moran N.A."/>
        </authorList>
    </citation>
    <scope>NUCLEOTIDE SEQUENCE [LARGE SCALE GENOMIC DNA]</scope>
    <source>
        <strain evidence="14">CARI</strain>
    </source>
</reference>
<dbReference type="CDD" id="cd03699">
    <property type="entry name" value="EF4_II"/>
    <property type="match status" value="1"/>
</dbReference>
<evidence type="ECO:0000256" key="4">
    <source>
        <dbReference type="ARBA" id="ARBA00022801"/>
    </source>
</evidence>
<accession>E0TJ81</accession>
<evidence type="ECO:0000256" key="8">
    <source>
        <dbReference type="ARBA" id="ARBA00050293"/>
    </source>
</evidence>
<dbReference type="PANTHER" id="PTHR43512:SF4">
    <property type="entry name" value="TRANSLATION FACTOR GUF1 HOMOLOG, CHLOROPLASTIC"/>
    <property type="match status" value="1"/>
</dbReference>
<dbReference type="HOGENOM" id="CLU_009995_3_3_10"/>
<gene>
    <name evidence="11 13" type="primary">lepA</name>
    <name evidence="13" type="ordered locus">SMCARI_024</name>
</gene>
<sequence>MNYIRNFCIIAHIDHGKSTLADRLLEFTNTISRKEKKNQLLDSMDIERERGITIKSHPIQMEYSYNEKKYILNLIDTPGHVDFSYEVSRSISACEGALLIIDATQSIQSQTISNLYLALSKDLTIIPIINKIDLPNSNIELVKNDIIELLGCNKDDIICTSAKKGIGIKNILDSIISRIPAPKGDIKLPLQAIIFDSIYNPFRGVQTYFRIKNGTLKTGQKIKFMSTNNVYNVEEIGIFKLKNLKKKILNAGNVGYLIAGIKNPSEVKVGDTLTEVKNPAKKPIGGFKEVKPMLFAGIYPIENEKYKELRIAIEKLHLNDSSLSFTPETSYALGTGFRCGFLGMLHMEIIKERLEREYNIDVITTLPNVHYNAYLKKSSKNPLLINNPYDLPDKNQLEKIEEPYIKAYIITIAQYIGGIMQLCIEKRGVIKNQSYITNNRVELIFELPLSEIIFDFYDKLKTISKGYASFDYTHLEYRKSDMVKIDILINGKIVDALSTLVHIKNSFSIGKKICNNLSKIIPKQQFEIPIQAAIGKKIISRETIRSLRKNVISKCYGGDVTRKRKLLEKQKKGKKKMRTIGFVDIPQSAFISILKLKI</sequence>
<dbReference type="InterPro" id="IPR027417">
    <property type="entry name" value="P-loop_NTPase"/>
</dbReference>
<dbReference type="InterPro" id="IPR035647">
    <property type="entry name" value="EFG_III/V"/>
</dbReference>
<evidence type="ECO:0000256" key="1">
    <source>
        <dbReference type="ARBA" id="ARBA00005454"/>
    </source>
</evidence>
<dbReference type="InterPro" id="IPR038363">
    <property type="entry name" value="LepA_C_sf"/>
</dbReference>
<evidence type="ECO:0000256" key="6">
    <source>
        <dbReference type="ARBA" id="ARBA00023134"/>
    </source>
</evidence>
<protein>
    <recommendedName>
        <fullName evidence="11">Elongation factor 4</fullName>
        <shortName evidence="11">EF-4</shortName>
        <ecNumber evidence="11">3.6.5.n1</ecNumber>
    </recommendedName>
    <alternativeName>
        <fullName evidence="11">Ribosomal back-translocase LepA</fullName>
    </alternativeName>
</protein>
<dbReference type="GO" id="GO:0045727">
    <property type="term" value="P:positive regulation of translation"/>
    <property type="evidence" value="ECO:0007669"/>
    <property type="project" value="UniProtKB-UniRule"/>
</dbReference>
<dbReference type="FunFam" id="2.40.30.10:FF:000015">
    <property type="entry name" value="Translation factor GUF1, mitochondrial"/>
    <property type="match status" value="1"/>
</dbReference>
<dbReference type="NCBIfam" id="TIGR01393">
    <property type="entry name" value="lepA"/>
    <property type="match status" value="1"/>
</dbReference>
<dbReference type="SUPFAM" id="SSF52540">
    <property type="entry name" value="P-loop containing nucleoside triphosphate hydrolases"/>
    <property type="match status" value="1"/>
</dbReference>
<keyword evidence="14" id="KW-1185">Reference proteome</keyword>
<dbReference type="CDD" id="cd03709">
    <property type="entry name" value="lepA_C"/>
    <property type="match status" value="1"/>
</dbReference>
<dbReference type="Pfam" id="PF06421">
    <property type="entry name" value="LepA_C"/>
    <property type="match status" value="1"/>
</dbReference>
<dbReference type="InterPro" id="IPR013842">
    <property type="entry name" value="LepA_CTD"/>
</dbReference>
<dbReference type="GO" id="GO:0005525">
    <property type="term" value="F:GTP binding"/>
    <property type="evidence" value="ECO:0007669"/>
    <property type="project" value="UniProtKB-UniRule"/>
</dbReference>
<dbReference type="Proteomes" id="UP000002231">
    <property type="component" value="Chromosome"/>
</dbReference>
<comment type="catalytic activity">
    <reaction evidence="8 11">
        <text>GTP + H2O = GDP + phosphate + H(+)</text>
        <dbReference type="Rhea" id="RHEA:19669"/>
        <dbReference type="ChEBI" id="CHEBI:15377"/>
        <dbReference type="ChEBI" id="CHEBI:15378"/>
        <dbReference type="ChEBI" id="CHEBI:37565"/>
        <dbReference type="ChEBI" id="CHEBI:43474"/>
        <dbReference type="ChEBI" id="CHEBI:58189"/>
        <dbReference type="EC" id="3.6.5.n1"/>
    </reaction>
</comment>
<feature type="binding site" evidence="11">
    <location>
        <begin position="14"/>
        <end position="19"/>
    </location>
    <ligand>
        <name>GTP</name>
        <dbReference type="ChEBI" id="CHEBI:37565"/>
    </ligand>
</feature>
<dbReference type="Gene3D" id="3.40.50.300">
    <property type="entry name" value="P-loop containing nucleotide triphosphate hydrolases"/>
    <property type="match status" value="1"/>
</dbReference>
<dbReference type="Gene3D" id="3.30.70.2570">
    <property type="entry name" value="Elongation factor 4, C-terminal domain"/>
    <property type="match status" value="1"/>
</dbReference>
<keyword evidence="4 11" id="KW-0378">Hydrolase</keyword>
<comment type="similarity">
    <text evidence="1 11">Belongs to the TRAFAC class translation factor GTPase superfamily. Classic translation factor GTPase family. LepA subfamily.</text>
</comment>
<dbReference type="GO" id="GO:0003746">
    <property type="term" value="F:translation elongation factor activity"/>
    <property type="evidence" value="ECO:0007669"/>
    <property type="project" value="UniProtKB-UniRule"/>
</dbReference>
<dbReference type="InterPro" id="IPR035654">
    <property type="entry name" value="LepA_IV"/>
</dbReference>
<dbReference type="STRING" id="706194.SMCARI_024"/>
<keyword evidence="7 11" id="KW-0472">Membrane</keyword>
<dbReference type="AlphaFoldDB" id="E0TJ81"/>
<dbReference type="EMBL" id="CP002163">
    <property type="protein sequence ID" value="ADM89858.1"/>
    <property type="molecule type" value="Genomic_DNA"/>
</dbReference>
<dbReference type="Gene3D" id="2.40.30.10">
    <property type="entry name" value="Translation factors"/>
    <property type="match status" value="1"/>
</dbReference>
<dbReference type="InterPro" id="IPR000640">
    <property type="entry name" value="EFG_V-like"/>
</dbReference>
<dbReference type="GO" id="GO:0003924">
    <property type="term" value="F:GTPase activity"/>
    <property type="evidence" value="ECO:0007669"/>
    <property type="project" value="UniProtKB-UniRule"/>
</dbReference>
<evidence type="ECO:0000256" key="10">
    <source>
        <dbReference type="ARBA" id="ARBA00061052"/>
    </source>
</evidence>
<dbReference type="GO" id="GO:0043022">
    <property type="term" value="F:ribosome binding"/>
    <property type="evidence" value="ECO:0007669"/>
    <property type="project" value="UniProtKB-UniRule"/>
</dbReference>
<feature type="domain" description="Tr-type G" evidence="12">
    <location>
        <begin position="2"/>
        <end position="183"/>
    </location>
</feature>
<keyword evidence="11" id="KW-0997">Cell inner membrane</keyword>
<dbReference type="SUPFAM" id="SSF54980">
    <property type="entry name" value="EF-G C-terminal domain-like"/>
    <property type="match status" value="2"/>
</dbReference>
<dbReference type="GO" id="GO:0005886">
    <property type="term" value="C:plasma membrane"/>
    <property type="evidence" value="ECO:0007669"/>
    <property type="project" value="UniProtKB-SubCell"/>
</dbReference>
<dbReference type="HAMAP" id="MF_00071">
    <property type="entry name" value="LepA"/>
    <property type="match status" value="1"/>
</dbReference>
<dbReference type="InterPro" id="IPR004161">
    <property type="entry name" value="EFTu-like_2"/>
</dbReference>
<keyword evidence="5 11" id="KW-0648">Protein biosynthesis</keyword>
<evidence type="ECO:0000256" key="3">
    <source>
        <dbReference type="ARBA" id="ARBA00022741"/>
    </source>
</evidence>
<dbReference type="CDD" id="cd01890">
    <property type="entry name" value="LepA"/>
    <property type="match status" value="1"/>
</dbReference>
<dbReference type="FunFam" id="3.30.70.2570:FF:000001">
    <property type="entry name" value="Translation factor GUF1, mitochondrial"/>
    <property type="match status" value="1"/>
</dbReference>
<comment type="function">
    <text evidence="9 11">Required for accurate and efficient protein synthesis under certain stress conditions. May act as a fidelity factor of the translation reaction, by catalyzing a one-codon backward translocation of tRNAs on improperly translocated ribosomes. Back-translocation proceeds from a post-translocation (POST) complex to a pre-translocation (PRE) complex, thus giving elongation factor G a second chance to translocate the tRNAs correctly. Binds to ribosomes in a GTP-dependent manner.</text>
</comment>
<dbReference type="InterPro" id="IPR000795">
    <property type="entry name" value="T_Tr_GTP-bd_dom"/>
</dbReference>
<keyword evidence="2 11" id="KW-1003">Cell membrane</keyword>
<dbReference type="NCBIfam" id="TIGR00231">
    <property type="entry name" value="small_GTP"/>
    <property type="match status" value="1"/>
</dbReference>
<dbReference type="EC" id="3.6.5.n1" evidence="11"/>
<dbReference type="Gene3D" id="3.30.70.870">
    <property type="entry name" value="Elongation Factor G (Translational Gtpase), domain 3"/>
    <property type="match status" value="1"/>
</dbReference>
<evidence type="ECO:0000256" key="9">
    <source>
        <dbReference type="ARBA" id="ARBA00057626"/>
    </source>
</evidence>
<evidence type="ECO:0000256" key="2">
    <source>
        <dbReference type="ARBA" id="ARBA00022475"/>
    </source>
</evidence>
<dbReference type="PRINTS" id="PR00315">
    <property type="entry name" value="ELONGATNFCT"/>
</dbReference>
<comment type="subcellular location">
    <subcellularLocation>
        <location evidence="11">Cell inner membrane</location>
        <topology evidence="11">Peripheral membrane protein</topology>
        <orientation evidence="11">Cytoplasmic side</orientation>
    </subcellularLocation>
</comment>
<evidence type="ECO:0000313" key="14">
    <source>
        <dbReference type="Proteomes" id="UP000002231"/>
    </source>
</evidence>
<dbReference type="PANTHER" id="PTHR43512">
    <property type="entry name" value="TRANSLATION FACTOR GUF1-RELATED"/>
    <property type="match status" value="1"/>
</dbReference>
<dbReference type="PROSITE" id="PS51722">
    <property type="entry name" value="G_TR_2"/>
    <property type="match status" value="1"/>
</dbReference>
<evidence type="ECO:0000256" key="5">
    <source>
        <dbReference type="ARBA" id="ARBA00022917"/>
    </source>
</evidence>
<keyword evidence="3 11" id="KW-0547">Nucleotide-binding</keyword>
<dbReference type="InterPro" id="IPR006297">
    <property type="entry name" value="EF-4"/>
</dbReference>
<dbReference type="InterPro" id="IPR005225">
    <property type="entry name" value="Small_GTP-bd"/>
</dbReference>
<dbReference type="Pfam" id="PF00679">
    <property type="entry name" value="EFG_C"/>
    <property type="match status" value="1"/>
</dbReference>
<dbReference type="Gene3D" id="3.30.70.240">
    <property type="match status" value="1"/>
</dbReference>
<dbReference type="Pfam" id="PF03144">
    <property type="entry name" value="GTP_EFTU_D2"/>
    <property type="match status" value="1"/>
</dbReference>
<organism evidence="13 14">
    <name type="scientific">Karelsulcia muelleri (strain CARI)</name>
    <name type="common">Sulcia muelleri</name>
    <dbReference type="NCBI Taxonomy" id="706194"/>
    <lineage>
        <taxon>Bacteria</taxon>
        <taxon>Pseudomonadati</taxon>
        <taxon>Bacteroidota</taxon>
        <taxon>Flavobacteriia</taxon>
        <taxon>Flavobacteriales</taxon>
        <taxon>Candidatus Karelsulcia</taxon>
    </lineage>
</organism>
<evidence type="ECO:0000313" key="13">
    <source>
        <dbReference type="EMBL" id="ADM89858.1"/>
    </source>
</evidence>
<evidence type="ECO:0000256" key="11">
    <source>
        <dbReference type="HAMAP-Rule" id="MF_00071"/>
    </source>
</evidence>